<proteinExistence type="predicted"/>
<dbReference type="Proteomes" id="UP000240572">
    <property type="component" value="Unassembled WGS sequence"/>
</dbReference>
<dbReference type="PROSITE" id="PS50005">
    <property type="entry name" value="TPR"/>
    <property type="match status" value="1"/>
</dbReference>
<keyword evidence="1" id="KW-0802">TPR repeat</keyword>
<dbReference type="PANTHER" id="PTHR30329">
    <property type="entry name" value="STATOR ELEMENT OF FLAGELLAR MOTOR COMPLEX"/>
    <property type="match status" value="1"/>
</dbReference>
<feature type="repeat" description="TPR" evidence="1">
    <location>
        <begin position="60"/>
        <end position="93"/>
    </location>
</feature>
<dbReference type="SMART" id="SM00028">
    <property type="entry name" value="TPR"/>
    <property type="match status" value="2"/>
</dbReference>
<feature type="transmembrane region" description="Helical" evidence="3">
    <location>
        <begin position="37"/>
        <end position="56"/>
    </location>
</feature>
<dbReference type="PANTHER" id="PTHR30329:SF21">
    <property type="entry name" value="LIPOPROTEIN YIAD-RELATED"/>
    <property type="match status" value="1"/>
</dbReference>
<dbReference type="SUPFAM" id="SSF48452">
    <property type="entry name" value="TPR-like"/>
    <property type="match status" value="1"/>
</dbReference>
<name>A0A2P8DDA4_9BACT</name>
<keyword evidence="6" id="KW-1185">Reference proteome</keyword>
<dbReference type="SUPFAM" id="SSF82171">
    <property type="entry name" value="DPP6 N-terminal domain-like"/>
    <property type="match status" value="1"/>
</dbReference>
<dbReference type="Gene3D" id="3.30.1330.60">
    <property type="entry name" value="OmpA-like domain"/>
    <property type="match status" value="1"/>
</dbReference>
<dbReference type="InterPro" id="IPR011659">
    <property type="entry name" value="WD40"/>
</dbReference>
<evidence type="ECO:0000256" key="3">
    <source>
        <dbReference type="SAM" id="Phobius"/>
    </source>
</evidence>
<dbReference type="InterPro" id="IPR006665">
    <property type="entry name" value="OmpA-like"/>
</dbReference>
<dbReference type="GO" id="GO:0016020">
    <property type="term" value="C:membrane"/>
    <property type="evidence" value="ECO:0007669"/>
    <property type="project" value="UniProtKB-UniRule"/>
</dbReference>
<sequence>MDRPVLPDQQRFFSFLAKKVVYCRLCISIDSSLMRSFCLFIFCLLGTALIYAQGILGNSGQRLYDKGQEYLRRHNNEKAESCFLKSIKEAPQNIDAYTALSTLYCSQAQYAKAAGIFESAAQACPKCTHAFALPLATALCRAQQFDRAGEVLARWQKPAVLNPRIKQQYEQLRANIQFGKYAMAARHTDTPRNMGPMINSRYDEYFPSVSRDDSTLVFTRKTNGVDEDFYSARRDSCGGWFTARDMGTPPNSPQQEGAQMLSADGHYLFFMRCGNRSLNGWEAGGCDLYFSYTEKEGWSQPVPFGATINTPGYEGMPSLSSDNKELFFVSEREGGYGGKDIYVSRFADGLWQVPENLGPEINTPYDETAPFISPDNKTLYFTSNGHPGLGGNDVFFSRRRPGDKWEQPQNPGYPFNTAFDEVSACISSDGKKAYLASDRSGGEGGMDLYEVTLPEEARAEPFTYVHGVVYDSLDNTRVTYAQLEWLDAATGEPVYHYQSNRGDGSYMGAIALSRKYVLHTYRAGFLDRNDTLEFTQTNNLYPDTLNIALLPRDYRPPLYDTMILKVYFAKSTVAGSDSDKVLLQHLATPYIGREYTQYFINGYTDDSGSPVINDDLSFARARGVADWLREIGVPDEQIHVQGWADANPAAPNDSEPNRYLNRRVEVTLRKP</sequence>
<gene>
    <name evidence="5" type="ORF">B0I18_1011341</name>
</gene>
<dbReference type="InterPro" id="IPR036737">
    <property type="entry name" value="OmpA-like_sf"/>
</dbReference>
<dbReference type="Gene3D" id="2.120.10.30">
    <property type="entry name" value="TolB, C-terminal domain"/>
    <property type="match status" value="1"/>
</dbReference>
<evidence type="ECO:0000313" key="6">
    <source>
        <dbReference type="Proteomes" id="UP000240572"/>
    </source>
</evidence>
<evidence type="ECO:0000256" key="2">
    <source>
        <dbReference type="PROSITE-ProRule" id="PRU00473"/>
    </source>
</evidence>
<dbReference type="InterPro" id="IPR050330">
    <property type="entry name" value="Bact_OuterMem_StrucFunc"/>
</dbReference>
<feature type="domain" description="OmpA-like" evidence="4">
    <location>
        <begin position="555"/>
        <end position="671"/>
    </location>
</feature>
<dbReference type="SUPFAM" id="SSF103088">
    <property type="entry name" value="OmpA-like"/>
    <property type="match status" value="1"/>
</dbReference>
<accession>A0A2P8DDA4</accession>
<dbReference type="Gene3D" id="1.25.40.10">
    <property type="entry name" value="Tetratricopeptide repeat domain"/>
    <property type="match status" value="1"/>
</dbReference>
<dbReference type="AlphaFoldDB" id="A0A2P8DDA4"/>
<keyword evidence="3" id="KW-1133">Transmembrane helix</keyword>
<dbReference type="InterPro" id="IPR011042">
    <property type="entry name" value="6-blade_b-propeller_TolB-like"/>
</dbReference>
<evidence type="ECO:0000256" key="1">
    <source>
        <dbReference type="PROSITE-ProRule" id="PRU00339"/>
    </source>
</evidence>
<dbReference type="InterPro" id="IPR019734">
    <property type="entry name" value="TPR_rpt"/>
</dbReference>
<reference evidence="5 6" key="1">
    <citation type="submission" date="2018-03" db="EMBL/GenBank/DDBJ databases">
        <title>Genomic Encyclopedia of Type Strains, Phase III (KMG-III): the genomes of soil and plant-associated and newly described type strains.</title>
        <authorList>
            <person name="Whitman W."/>
        </authorList>
    </citation>
    <scope>NUCLEOTIDE SEQUENCE [LARGE SCALE GENOMIC DNA]</scope>
    <source>
        <strain evidence="5 6">CGMCC 1.12700</strain>
    </source>
</reference>
<keyword evidence="3" id="KW-0812">Transmembrane</keyword>
<dbReference type="CDD" id="cd07185">
    <property type="entry name" value="OmpA_C-like"/>
    <property type="match status" value="1"/>
</dbReference>
<dbReference type="Pfam" id="PF07676">
    <property type="entry name" value="PD40"/>
    <property type="match status" value="4"/>
</dbReference>
<evidence type="ECO:0000259" key="4">
    <source>
        <dbReference type="PROSITE" id="PS51123"/>
    </source>
</evidence>
<comment type="caution">
    <text evidence="5">The sequence shown here is derived from an EMBL/GenBank/DDBJ whole genome shotgun (WGS) entry which is preliminary data.</text>
</comment>
<dbReference type="InterPro" id="IPR011990">
    <property type="entry name" value="TPR-like_helical_dom_sf"/>
</dbReference>
<keyword evidence="2 3" id="KW-0472">Membrane</keyword>
<dbReference type="EMBL" id="PYGD01000001">
    <property type="protein sequence ID" value="PSK95175.1"/>
    <property type="molecule type" value="Genomic_DNA"/>
</dbReference>
<dbReference type="PROSITE" id="PS51123">
    <property type="entry name" value="OMPA_2"/>
    <property type="match status" value="1"/>
</dbReference>
<protein>
    <submittedName>
        <fullName evidence="5">Outer membrane protein OmpA-like peptidoglycan-associated protein</fullName>
    </submittedName>
</protein>
<evidence type="ECO:0000313" key="5">
    <source>
        <dbReference type="EMBL" id="PSK95175.1"/>
    </source>
</evidence>
<dbReference type="Pfam" id="PF00691">
    <property type="entry name" value="OmpA"/>
    <property type="match status" value="1"/>
</dbReference>
<organism evidence="5 6">
    <name type="scientific">Taibaiella chishuiensis</name>
    <dbReference type="NCBI Taxonomy" id="1434707"/>
    <lineage>
        <taxon>Bacteria</taxon>
        <taxon>Pseudomonadati</taxon>
        <taxon>Bacteroidota</taxon>
        <taxon>Chitinophagia</taxon>
        <taxon>Chitinophagales</taxon>
        <taxon>Chitinophagaceae</taxon>
        <taxon>Taibaiella</taxon>
    </lineage>
</organism>